<evidence type="ECO:0000259" key="9">
    <source>
        <dbReference type="PROSITE" id="PS50835"/>
    </source>
</evidence>
<evidence type="ECO:0000313" key="10">
    <source>
        <dbReference type="Proteomes" id="UP000694871"/>
    </source>
</evidence>
<evidence type="ECO:0000256" key="1">
    <source>
        <dbReference type="ARBA" id="ARBA00022527"/>
    </source>
</evidence>
<evidence type="ECO:0000256" key="5">
    <source>
        <dbReference type="ARBA" id="ARBA00022840"/>
    </source>
</evidence>
<keyword evidence="10" id="KW-1185">Reference proteome</keyword>
<accession>A0ABM1KS51</accession>
<name>A0ABM1KS51_GEKJA</name>
<evidence type="ECO:0000256" key="4">
    <source>
        <dbReference type="ARBA" id="ARBA00022777"/>
    </source>
</evidence>
<organism evidence="10 11">
    <name type="scientific">Gekko japonicus</name>
    <name type="common">Schlegel's Japanese gecko</name>
    <dbReference type="NCBI Taxonomy" id="146911"/>
    <lineage>
        <taxon>Eukaryota</taxon>
        <taxon>Metazoa</taxon>
        <taxon>Chordata</taxon>
        <taxon>Craniata</taxon>
        <taxon>Vertebrata</taxon>
        <taxon>Euteleostomi</taxon>
        <taxon>Lepidosauria</taxon>
        <taxon>Squamata</taxon>
        <taxon>Bifurcata</taxon>
        <taxon>Gekkota</taxon>
        <taxon>Gekkonidae</taxon>
        <taxon>Gekkoninae</taxon>
        <taxon>Gekko</taxon>
    </lineage>
</organism>
<dbReference type="PANTHER" id="PTHR24342">
    <property type="entry name" value="SERINE/THREONINE-PROTEIN KINASE 17"/>
    <property type="match status" value="1"/>
</dbReference>
<evidence type="ECO:0000256" key="2">
    <source>
        <dbReference type="ARBA" id="ARBA00022679"/>
    </source>
</evidence>
<dbReference type="PROSITE" id="PS00108">
    <property type="entry name" value="PROTEIN_KINASE_ST"/>
    <property type="match status" value="1"/>
</dbReference>
<feature type="region of interest" description="Disordered" evidence="7">
    <location>
        <begin position="1"/>
        <end position="42"/>
    </location>
</feature>
<feature type="domain" description="Ig-like" evidence="9">
    <location>
        <begin position="87"/>
        <end position="175"/>
    </location>
</feature>
<dbReference type="InterPro" id="IPR000719">
    <property type="entry name" value="Prot_kinase_dom"/>
</dbReference>
<dbReference type="PANTHER" id="PTHR24342:SF14">
    <property type="entry name" value="DEATH-ASSOCIATED PROTEIN KINASE DAPK-1"/>
    <property type="match status" value="1"/>
</dbReference>
<dbReference type="InterPro" id="IPR007110">
    <property type="entry name" value="Ig-like_dom"/>
</dbReference>
<dbReference type="InterPro" id="IPR003599">
    <property type="entry name" value="Ig_sub"/>
</dbReference>
<dbReference type="InterPro" id="IPR011009">
    <property type="entry name" value="Kinase-like_dom_sf"/>
</dbReference>
<dbReference type="Pfam" id="PF07679">
    <property type="entry name" value="I-set"/>
    <property type="match status" value="1"/>
</dbReference>
<dbReference type="InterPro" id="IPR008271">
    <property type="entry name" value="Ser/Thr_kinase_AS"/>
</dbReference>
<dbReference type="Pfam" id="PF00069">
    <property type="entry name" value="Pkinase"/>
    <property type="match status" value="1"/>
</dbReference>
<dbReference type="Proteomes" id="UP000694871">
    <property type="component" value="Unplaced"/>
</dbReference>
<evidence type="ECO:0000256" key="7">
    <source>
        <dbReference type="SAM" id="MobiDB-lite"/>
    </source>
</evidence>
<dbReference type="SMART" id="SM00220">
    <property type="entry name" value="S_TKc"/>
    <property type="match status" value="1"/>
</dbReference>
<evidence type="ECO:0000256" key="6">
    <source>
        <dbReference type="ARBA" id="ARBA00023319"/>
    </source>
</evidence>
<reference evidence="11" key="1">
    <citation type="submission" date="2025-08" db="UniProtKB">
        <authorList>
            <consortium name="RefSeq"/>
        </authorList>
    </citation>
    <scope>IDENTIFICATION</scope>
</reference>
<evidence type="ECO:0000256" key="3">
    <source>
        <dbReference type="ARBA" id="ARBA00022741"/>
    </source>
</evidence>
<dbReference type="SUPFAM" id="SSF48726">
    <property type="entry name" value="Immunoglobulin"/>
    <property type="match status" value="1"/>
</dbReference>
<sequence>MGLPRAEQQETPGQIPGKTEKLSSPGIVQPAAAAPEDGIQEGTVPIARTPQIMGESGVSWDVQREVHVETVGPTSVYTVEKSDATPPYMQVTIEDVLVRCGEMAKFEAIIEGNPQPTVAWFKGISLLADSEKVGQFSEGTRYSLILYNTRSEDGGVYTCIAKNAGGEVLCKAELVVQEDKKSQEAKKESTRRKLHSVYEVKQEIARGSFGLLKRVVHKGNRTLCAAKFIRLSSRTRDQTFRERDILATLSHDRITRLLDEFETRKTLILILELCSHEELLDRLFRKNVVTEAEVKLYIKQLLEGIAYIHENQILHLDIKPSNILMVYDDKDDIKICDFGFAQKINPSEPQYSKYGSPEFVSPEILSQSPVSKASDIWPVGVISYLSLTCKSPFAGENDRATLLNIQNGRISWDVPGFVSLSDDGKDFIRKILQKSAEARPSARECLSHSWFVNKPSLEESHFIDTNQLKFFVSRSKWQ</sequence>
<protein>
    <submittedName>
        <fullName evidence="11">Obscurin-like</fullName>
    </submittedName>
</protein>
<keyword evidence="5" id="KW-0067">ATP-binding</keyword>
<dbReference type="Gene3D" id="3.30.200.20">
    <property type="entry name" value="Phosphorylase Kinase, domain 1"/>
    <property type="match status" value="1"/>
</dbReference>
<dbReference type="InterPro" id="IPR036179">
    <property type="entry name" value="Ig-like_dom_sf"/>
</dbReference>
<dbReference type="Gene3D" id="1.10.510.10">
    <property type="entry name" value="Transferase(Phosphotransferase) domain 1"/>
    <property type="match status" value="1"/>
</dbReference>
<dbReference type="PROSITE" id="PS50835">
    <property type="entry name" value="IG_LIKE"/>
    <property type="match status" value="1"/>
</dbReference>
<dbReference type="GeneID" id="107118691"/>
<keyword evidence="1" id="KW-0723">Serine/threonine-protein kinase</keyword>
<keyword evidence="4" id="KW-0418">Kinase</keyword>
<gene>
    <name evidence="11" type="primary">LOC107118691</name>
</gene>
<feature type="non-terminal residue" evidence="11">
    <location>
        <position position="478"/>
    </location>
</feature>
<evidence type="ECO:0000259" key="8">
    <source>
        <dbReference type="PROSITE" id="PS50011"/>
    </source>
</evidence>
<proteinExistence type="predicted"/>
<feature type="domain" description="Protein kinase" evidence="8">
    <location>
        <begin position="198"/>
        <end position="451"/>
    </location>
</feature>
<keyword evidence="6" id="KW-0393">Immunoglobulin domain</keyword>
<dbReference type="SMART" id="SM00409">
    <property type="entry name" value="IG"/>
    <property type="match status" value="1"/>
</dbReference>
<keyword evidence="2" id="KW-0808">Transferase</keyword>
<dbReference type="RefSeq" id="XP_015276538.1">
    <property type="nucleotide sequence ID" value="XM_015421052.1"/>
</dbReference>
<dbReference type="Gene3D" id="2.60.40.10">
    <property type="entry name" value="Immunoglobulins"/>
    <property type="match status" value="1"/>
</dbReference>
<evidence type="ECO:0000313" key="11">
    <source>
        <dbReference type="RefSeq" id="XP_015276538.1"/>
    </source>
</evidence>
<keyword evidence="3" id="KW-0547">Nucleotide-binding</keyword>
<dbReference type="PROSITE" id="PS50011">
    <property type="entry name" value="PROTEIN_KINASE_DOM"/>
    <property type="match status" value="1"/>
</dbReference>
<dbReference type="SUPFAM" id="SSF56112">
    <property type="entry name" value="Protein kinase-like (PK-like)"/>
    <property type="match status" value="1"/>
</dbReference>
<dbReference type="InterPro" id="IPR013098">
    <property type="entry name" value="Ig_I-set"/>
</dbReference>
<dbReference type="InterPro" id="IPR013783">
    <property type="entry name" value="Ig-like_fold"/>
</dbReference>